<evidence type="ECO:0000313" key="2">
    <source>
        <dbReference type="Proteomes" id="UP000054928"/>
    </source>
</evidence>
<dbReference type="EMBL" id="CCYD01000288">
    <property type="protein sequence ID" value="CEG37658.1"/>
    <property type="molecule type" value="Genomic_DNA"/>
</dbReference>
<protein>
    <submittedName>
        <fullName evidence="1">Uncharacterized protein</fullName>
    </submittedName>
</protein>
<dbReference type="RefSeq" id="XP_024574027.1">
    <property type="nucleotide sequence ID" value="XM_024723007.1"/>
</dbReference>
<name>A0A0P1AA12_PLAHL</name>
<organism evidence="1 2">
    <name type="scientific">Plasmopara halstedii</name>
    <name type="common">Downy mildew of sunflower</name>
    <dbReference type="NCBI Taxonomy" id="4781"/>
    <lineage>
        <taxon>Eukaryota</taxon>
        <taxon>Sar</taxon>
        <taxon>Stramenopiles</taxon>
        <taxon>Oomycota</taxon>
        <taxon>Peronosporomycetes</taxon>
        <taxon>Peronosporales</taxon>
        <taxon>Peronosporaceae</taxon>
        <taxon>Plasmopara</taxon>
    </lineage>
</organism>
<accession>A0A0P1AA12</accession>
<dbReference type="AlphaFoldDB" id="A0A0P1AA12"/>
<keyword evidence="2" id="KW-1185">Reference proteome</keyword>
<dbReference type="GeneID" id="36400491"/>
<sequence length="68" mass="7749">MDIVFGVDSIKEVLYGITKHNRSFATGFMSVANLAVNHLSKNMNTNRREGMWEPVVFKLQCVKPFCDL</sequence>
<proteinExistence type="predicted"/>
<evidence type="ECO:0000313" key="1">
    <source>
        <dbReference type="EMBL" id="CEG37658.1"/>
    </source>
</evidence>
<dbReference type="Proteomes" id="UP000054928">
    <property type="component" value="Unassembled WGS sequence"/>
</dbReference>
<reference evidence="2" key="1">
    <citation type="submission" date="2014-09" db="EMBL/GenBank/DDBJ databases">
        <authorList>
            <person name="Sharma Rahul"/>
            <person name="Thines Marco"/>
        </authorList>
    </citation>
    <scope>NUCLEOTIDE SEQUENCE [LARGE SCALE GENOMIC DNA]</scope>
</reference>